<organism evidence="16 17">
    <name type="scientific">Winogradskyella jejuensis</name>
    <dbReference type="NCBI Taxonomy" id="1089305"/>
    <lineage>
        <taxon>Bacteria</taxon>
        <taxon>Pseudomonadati</taxon>
        <taxon>Bacteroidota</taxon>
        <taxon>Flavobacteriia</taxon>
        <taxon>Flavobacteriales</taxon>
        <taxon>Flavobacteriaceae</taxon>
        <taxon>Winogradskyella</taxon>
    </lineage>
</organism>
<comment type="catalytic activity">
    <reaction evidence="7 15">
        <text>N-terminal L-lysyl-[protein] + L-leucyl-tRNA(Leu) = N-terminal L-leucyl-L-lysyl-[protein] + tRNA(Leu) + H(+)</text>
        <dbReference type="Rhea" id="RHEA:12340"/>
        <dbReference type="Rhea" id="RHEA-COMP:9613"/>
        <dbReference type="Rhea" id="RHEA-COMP:9622"/>
        <dbReference type="Rhea" id="RHEA-COMP:12670"/>
        <dbReference type="Rhea" id="RHEA-COMP:12671"/>
        <dbReference type="ChEBI" id="CHEBI:15378"/>
        <dbReference type="ChEBI" id="CHEBI:65249"/>
        <dbReference type="ChEBI" id="CHEBI:78442"/>
        <dbReference type="ChEBI" id="CHEBI:78494"/>
        <dbReference type="ChEBI" id="CHEBI:133043"/>
        <dbReference type="EC" id="2.3.2.6"/>
    </reaction>
</comment>
<evidence type="ECO:0000256" key="7">
    <source>
        <dbReference type="ARBA" id="ARBA00051538"/>
    </source>
</evidence>
<comment type="catalytic activity">
    <reaction evidence="6 15">
        <text>N-terminal L-arginyl-[protein] + L-leucyl-tRNA(Leu) = N-terminal L-leucyl-L-arginyl-[protein] + tRNA(Leu) + H(+)</text>
        <dbReference type="Rhea" id="RHEA:50416"/>
        <dbReference type="Rhea" id="RHEA-COMP:9613"/>
        <dbReference type="Rhea" id="RHEA-COMP:9622"/>
        <dbReference type="Rhea" id="RHEA-COMP:12672"/>
        <dbReference type="Rhea" id="RHEA-COMP:12673"/>
        <dbReference type="ChEBI" id="CHEBI:15378"/>
        <dbReference type="ChEBI" id="CHEBI:64719"/>
        <dbReference type="ChEBI" id="CHEBI:78442"/>
        <dbReference type="ChEBI" id="CHEBI:78494"/>
        <dbReference type="ChEBI" id="CHEBI:133044"/>
        <dbReference type="EC" id="2.3.2.6"/>
    </reaction>
</comment>
<sequence>MYFLNDKIEFPRVSEASADGLLAIGGDLNPERILHAYNSGIFPWFEQEEPILWWSPDPRFVIFPEELKVSKSMKPLFKKKRFKVTKNKDFRSVITNCSEAYREGQNGTWITDNMIEAYTKLHELGYAISVEVWQDKVLVGGLYGVDVGNGVFCGESMFTKVSNASKYGFIHFVQNSNYKLIDCQLHTNHLESLGGTYISRKEFLRFL</sequence>
<dbReference type="EC" id="2.3.2.6" evidence="10 15"/>
<dbReference type="Pfam" id="PF03588">
    <property type="entry name" value="Leu_Phe_trans"/>
    <property type="match status" value="1"/>
</dbReference>
<dbReference type="GO" id="GO:0030163">
    <property type="term" value="P:protein catabolic process"/>
    <property type="evidence" value="ECO:0007669"/>
    <property type="project" value="UniProtKB-UniRule"/>
</dbReference>
<evidence type="ECO:0000256" key="5">
    <source>
        <dbReference type="ARBA" id="ARBA00050607"/>
    </source>
</evidence>
<comment type="function">
    <text evidence="8 15">Functions in the N-end rule pathway of protein degradation where it conjugates Leu, Phe and, less efficiently, Met from aminoacyl-tRNAs to the N-termini of proteins containing an N-terminal arginine or lysine.</text>
</comment>
<dbReference type="FunFam" id="3.30.70.3550:FF:000001">
    <property type="entry name" value="Leucyl/phenylalanyl-tRNA--protein transferase"/>
    <property type="match status" value="1"/>
</dbReference>
<evidence type="ECO:0000313" key="17">
    <source>
        <dbReference type="Proteomes" id="UP000184522"/>
    </source>
</evidence>
<dbReference type="Gene3D" id="3.30.70.3550">
    <property type="entry name" value="Leucyl/phenylalanyl-tRNA-protein transferase, N-terminal domain"/>
    <property type="match status" value="1"/>
</dbReference>
<evidence type="ECO:0000256" key="6">
    <source>
        <dbReference type="ARBA" id="ARBA00050652"/>
    </source>
</evidence>
<keyword evidence="3 15" id="KW-0808">Transferase</keyword>
<evidence type="ECO:0000256" key="9">
    <source>
        <dbReference type="ARBA" id="ARBA00061535"/>
    </source>
</evidence>
<dbReference type="PANTHER" id="PTHR30098:SF2">
    <property type="entry name" value="LEUCYL_PHENYLALANYL-TRNA--PROTEIN TRANSFERASE"/>
    <property type="match status" value="1"/>
</dbReference>
<dbReference type="NCBIfam" id="TIGR00667">
    <property type="entry name" value="aat"/>
    <property type="match status" value="1"/>
</dbReference>
<dbReference type="InterPro" id="IPR042221">
    <property type="entry name" value="Leu/Phe-tRNA_Trfase_N"/>
</dbReference>
<dbReference type="GO" id="GO:0008914">
    <property type="term" value="F:leucyl-tRNA--protein transferase activity"/>
    <property type="evidence" value="ECO:0007669"/>
    <property type="project" value="UniProtKB-UniRule"/>
</dbReference>
<reference evidence="17" key="1">
    <citation type="submission" date="2016-11" db="EMBL/GenBank/DDBJ databases">
        <authorList>
            <person name="Varghese N."/>
            <person name="Submissions S."/>
        </authorList>
    </citation>
    <scope>NUCLEOTIDE SEQUENCE [LARGE SCALE GENOMIC DNA]</scope>
    <source>
        <strain evidence="17">DSM 25330</strain>
    </source>
</reference>
<evidence type="ECO:0000256" key="10">
    <source>
        <dbReference type="ARBA" id="ARBA00066767"/>
    </source>
</evidence>
<comment type="similarity">
    <text evidence="9 15">Belongs to the L/F-transferase family.</text>
</comment>
<dbReference type="InterPro" id="IPR016181">
    <property type="entry name" value="Acyl_CoA_acyltransferase"/>
</dbReference>
<comment type="subcellular location">
    <subcellularLocation>
        <location evidence="1 15">Cytoplasm</location>
    </subcellularLocation>
</comment>
<evidence type="ECO:0000256" key="1">
    <source>
        <dbReference type="ARBA" id="ARBA00004496"/>
    </source>
</evidence>
<evidence type="ECO:0000256" key="12">
    <source>
        <dbReference type="ARBA" id="ARBA00077136"/>
    </source>
</evidence>
<dbReference type="STRING" id="1089305.SAMN05444148_1342"/>
<comment type="catalytic activity">
    <reaction evidence="5 15">
        <text>L-phenylalanyl-tRNA(Phe) + an N-terminal L-alpha-aminoacyl-[protein] = an N-terminal L-phenylalanyl-L-alpha-aminoacyl-[protein] + tRNA(Phe)</text>
        <dbReference type="Rhea" id="RHEA:43632"/>
        <dbReference type="Rhea" id="RHEA-COMP:9668"/>
        <dbReference type="Rhea" id="RHEA-COMP:9699"/>
        <dbReference type="Rhea" id="RHEA-COMP:10636"/>
        <dbReference type="Rhea" id="RHEA-COMP:10637"/>
        <dbReference type="ChEBI" id="CHEBI:78442"/>
        <dbReference type="ChEBI" id="CHEBI:78531"/>
        <dbReference type="ChEBI" id="CHEBI:78597"/>
        <dbReference type="ChEBI" id="CHEBI:83561"/>
        <dbReference type="EC" id="2.3.2.6"/>
    </reaction>
</comment>
<dbReference type="AlphaFoldDB" id="A0A1M5NZV7"/>
<evidence type="ECO:0000256" key="11">
    <source>
        <dbReference type="ARBA" id="ARBA00074372"/>
    </source>
</evidence>
<dbReference type="Proteomes" id="UP000184522">
    <property type="component" value="Unassembled WGS sequence"/>
</dbReference>
<dbReference type="OrthoDB" id="9790282at2"/>
<dbReference type="PANTHER" id="PTHR30098">
    <property type="entry name" value="LEUCYL/PHENYLALANYL-TRNA--PROTEIN TRANSFERASE"/>
    <property type="match status" value="1"/>
</dbReference>
<dbReference type="EMBL" id="FQWS01000001">
    <property type="protein sequence ID" value="SHG95114.1"/>
    <property type="molecule type" value="Genomic_DNA"/>
</dbReference>
<keyword evidence="4 15" id="KW-0012">Acyltransferase</keyword>
<dbReference type="RefSeq" id="WP_073084518.1">
    <property type="nucleotide sequence ID" value="NZ_FQWS01000001.1"/>
</dbReference>
<protein>
    <recommendedName>
        <fullName evidence="11 15">Leucyl/phenylalanyl-tRNA--protein transferase</fullName>
        <ecNumber evidence="10 15">2.3.2.6</ecNumber>
    </recommendedName>
    <alternativeName>
        <fullName evidence="12 15">L/F-transferase</fullName>
    </alternativeName>
    <alternativeName>
        <fullName evidence="13 15">Leucyltransferase</fullName>
    </alternativeName>
    <alternativeName>
        <fullName evidence="14 15">Phenyalanyltransferase</fullName>
    </alternativeName>
</protein>
<evidence type="ECO:0000256" key="2">
    <source>
        <dbReference type="ARBA" id="ARBA00022490"/>
    </source>
</evidence>
<proteinExistence type="inferred from homology"/>
<evidence type="ECO:0000256" key="8">
    <source>
        <dbReference type="ARBA" id="ARBA00054043"/>
    </source>
</evidence>
<evidence type="ECO:0000256" key="4">
    <source>
        <dbReference type="ARBA" id="ARBA00023315"/>
    </source>
</evidence>
<gene>
    <name evidence="15" type="primary">aat</name>
    <name evidence="16" type="ORF">SAMN05444148_1342</name>
</gene>
<evidence type="ECO:0000256" key="13">
    <source>
        <dbReference type="ARBA" id="ARBA00077165"/>
    </source>
</evidence>
<keyword evidence="17" id="KW-1185">Reference proteome</keyword>
<dbReference type="Gene3D" id="3.40.630.70">
    <property type="entry name" value="Leucyl/phenylalanyl-tRNA-protein transferase, C-terminal domain"/>
    <property type="match status" value="1"/>
</dbReference>
<keyword evidence="2 15" id="KW-0963">Cytoplasm</keyword>
<dbReference type="GO" id="GO:0005737">
    <property type="term" value="C:cytoplasm"/>
    <property type="evidence" value="ECO:0007669"/>
    <property type="project" value="UniProtKB-SubCell"/>
</dbReference>
<name>A0A1M5NZV7_9FLAO</name>
<evidence type="ECO:0000313" key="16">
    <source>
        <dbReference type="EMBL" id="SHG95114.1"/>
    </source>
</evidence>
<evidence type="ECO:0000256" key="14">
    <source>
        <dbReference type="ARBA" id="ARBA00083640"/>
    </source>
</evidence>
<accession>A0A1M5NZV7</accession>
<evidence type="ECO:0000256" key="15">
    <source>
        <dbReference type="HAMAP-Rule" id="MF_00688"/>
    </source>
</evidence>
<dbReference type="InterPro" id="IPR004616">
    <property type="entry name" value="Leu/Phe-tRNA_Trfase"/>
</dbReference>
<evidence type="ECO:0000256" key="3">
    <source>
        <dbReference type="ARBA" id="ARBA00022679"/>
    </source>
</evidence>
<dbReference type="HAMAP" id="MF_00688">
    <property type="entry name" value="Leu_Phe_trans"/>
    <property type="match status" value="1"/>
</dbReference>
<dbReference type="SUPFAM" id="SSF55729">
    <property type="entry name" value="Acyl-CoA N-acyltransferases (Nat)"/>
    <property type="match status" value="1"/>
</dbReference>
<dbReference type="InterPro" id="IPR042203">
    <property type="entry name" value="Leu/Phe-tRNA_Trfase_C"/>
</dbReference>